<organism evidence="2 3">
    <name type="scientific">Candidatus Spechtbacteria bacterium SB0662_bin_43</name>
    <dbReference type="NCBI Taxonomy" id="2604897"/>
    <lineage>
        <taxon>Bacteria</taxon>
        <taxon>Candidatus Spechtiibacteriota</taxon>
    </lineage>
</organism>
<evidence type="ECO:0000313" key="3">
    <source>
        <dbReference type="Proteomes" id="UP000449092"/>
    </source>
</evidence>
<feature type="domain" description="Antitoxin SocA-like Panacea" evidence="1">
    <location>
        <begin position="32"/>
        <end position="147"/>
    </location>
</feature>
<accession>A0A845DAZ7</accession>
<comment type="caution">
    <text evidence="2">The sequence shown here is derived from an EMBL/GenBank/DDBJ whole genome shotgun (WGS) entry which is preliminary data.</text>
</comment>
<sequence>MSNYQKKVQALNFFAIQAEKEGKVLRKTNALKLIYFADKKHLRESTIRTITGDSYKAKQYGPVARDTIDLIETIALDREGEVDVSNIKYAKDFLDIHYDDSAQKRDGASQSIRISSKKKVDDKVLSQSDIAALRAVWDAFHTFLTDDTSDDRLWQETHKYPEGAKFDDSQTWEDIKIQELISTTKSGENDLLGDVQEEDLDEVRSLYHQRQAAWGVFE</sequence>
<evidence type="ECO:0000259" key="1">
    <source>
        <dbReference type="Pfam" id="PF13274"/>
    </source>
</evidence>
<reference evidence="2 3" key="1">
    <citation type="submission" date="2019-09" db="EMBL/GenBank/DDBJ databases">
        <title>Characterisation of the sponge microbiome using genome-centric metagenomics.</title>
        <authorList>
            <person name="Engelberts J.P."/>
            <person name="Robbins S.J."/>
            <person name="De Goeij J.M."/>
            <person name="Aranda M."/>
            <person name="Bell S.C."/>
            <person name="Webster N.S."/>
        </authorList>
    </citation>
    <scope>NUCLEOTIDE SEQUENCE [LARGE SCALE GENOMIC DNA]</scope>
    <source>
        <strain evidence="2">SB0662_bin_43</strain>
    </source>
</reference>
<dbReference type="InterPro" id="IPR025272">
    <property type="entry name" value="SocA_Panacea"/>
</dbReference>
<name>A0A845DAZ7_9BACT</name>
<proteinExistence type="predicted"/>
<dbReference type="AlphaFoldDB" id="A0A845DAZ7"/>
<dbReference type="Proteomes" id="UP000449092">
    <property type="component" value="Unassembled WGS sequence"/>
</dbReference>
<dbReference type="EMBL" id="VXOY01000032">
    <property type="protein sequence ID" value="MYE38585.1"/>
    <property type="molecule type" value="Genomic_DNA"/>
</dbReference>
<dbReference type="Pfam" id="PF13274">
    <property type="entry name" value="SocA_Panacea"/>
    <property type="match status" value="1"/>
</dbReference>
<gene>
    <name evidence="2" type="ORF">F4X82_03665</name>
</gene>
<protein>
    <submittedName>
        <fullName evidence="2">DUF4065 domain-containing protein</fullName>
    </submittedName>
</protein>
<evidence type="ECO:0000313" key="2">
    <source>
        <dbReference type="EMBL" id="MYE38585.1"/>
    </source>
</evidence>